<proteinExistence type="predicted"/>
<keyword evidence="2" id="KW-0479">Metal-binding</keyword>
<dbReference type="SMART" id="SM00355">
    <property type="entry name" value="ZnF_C2H2"/>
    <property type="match status" value="2"/>
</dbReference>
<reference evidence="10" key="1">
    <citation type="journal article" date="2019" name="bioRxiv">
        <title>The Genome of the Zebra Mussel, Dreissena polymorpha: A Resource for Invasive Species Research.</title>
        <authorList>
            <person name="McCartney M.A."/>
            <person name="Auch B."/>
            <person name="Kono T."/>
            <person name="Mallez S."/>
            <person name="Zhang Y."/>
            <person name="Obille A."/>
            <person name="Becker A."/>
            <person name="Abrahante J.E."/>
            <person name="Garbe J."/>
            <person name="Badalamenti J.P."/>
            <person name="Herman A."/>
            <person name="Mangelson H."/>
            <person name="Liachko I."/>
            <person name="Sullivan S."/>
            <person name="Sone E.D."/>
            <person name="Koren S."/>
            <person name="Silverstein K.A.T."/>
            <person name="Beckman K.B."/>
            <person name="Gohl D.M."/>
        </authorList>
    </citation>
    <scope>NUCLEOTIDE SEQUENCE</scope>
    <source>
        <strain evidence="10">Duluth1</strain>
        <tissue evidence="10">Whole animal</tissue>
    </source>
</reference>
<dbReference type="PROSITE" id="PS50157">
    <property type="entry name" value="ZINC_FINGER_C2H2_2"/>
    <property type="match status" value="2"/>
</dbReference>
<evidence type="ECO:0000256" key="4">
    <source>
        <dbReference type="ARBA" id="ARBA00022771"/>
    </source>
</evidence>
<dbReference type="AlphaFoldDB" id="A0A9D4NPI6"/>
<gene>
    <name evidence="10" type="ORF">DPMN_021650</name>
</gene>
<dbReference type="GO" id="GO:0008270">
    <property type="term" value="F:zinc ion binding"/>
    <property type="evidence" value="ECO:0007669"/>
    <property type="project" value="UniProtKB-KW"/>
</dbReference>
<dbReference type="InterPro" id="IPR052795">
    <property type="entry name" value="RREB1"/>
</dbReference>
<dbReference type="PROSITE" id="PS00028">
    <property type="entry name" value="ZINC_FINGER_C2H2_1"/>
    <property type="match status" value="1"/>
</dbReference>
<dbReference type="Pfam" id="PF00096">
    <property type="entry name" value="zf-C2H2"/>
    <property type="match status" value="2"/>
</dbReference>
<evidence type="ECO:0000259" key="9">
    <source>
        <dbReference type="PROSITE" id="PS50157"/>
    </source>
</evidence>
<keyword evidence="4 7" id="KW-0863">Zinc-finger</keyword>
<feature type="domain" description="C2H2-type" evidence="9">
    <location>
        <begin position="30"/>
        <end position="61"/>
    </location>
</feature>
<dbReference type="InterPro" id="IPR036236">
    <property type="entry name" value="Znf_C2H2_sf"/>
</dbReference>
<keyword evidence="5" id="KW-0862">Zinc</keyword>
<sequence length="249" mass="27293">MAPCPVCFKAFRSQWALQMHSRSHTGERPYVCLRCERTFTQKHHMKKHEAIKKALANSADPDEMPHDAVSPLGLRCLLKGISVFELTSQEAEHEKETDQPKQAYVNSQETISPYVSPGNNPSVLSSNKATLSAEFRSAKQEPLDDSNESGGKSVTCGRVKSKIDNDSNESGGESVTCGRVKSEIDETVDADTNVRVKTEVLGETDTSVQFEVDNSSRDGGTYVPMGMNFDPTCSTGSQTDMTTKQGYSK</sequence>
<organism evidence="10 11">
    <name type="scientific">Dreissena polymorpha</name>
    <name type="common">Zebra mussel</name>
    <name type="synonym">Mytilus polymorpha</name>
    <dbReference type="NCBI Taxonomy" id="45954"/>
    <lineage>
        <taxon>Eukaryota</taxon>
        <taxon>Metazoa</taxon>
        <taxon>Spiralia</taxon>
        <taxon>Lophotrochozoa</taxon>
        <taxon>Mollusca</taxon>
        <taxon>Bivalvia</taxon>
        <taxon>Autobranchia</taxon>
        <taxon>Heteroconchia</taxon>
        <taxon>Euheterodonta</taxon>
        <taxon>Imparidentia</taxon>
        <taxon>Neoheterodontei</taxon>
        <taxon>Myida</taxon>
        <taxon>Dreissenoidea</taxon>
        <taxon>Dreissenidae</taxon>
        <taxon>Dreissena</taxon>
    </lineage>
</organism>
<evidence type="ECO:0000256" key="6">
    <source>
        <dbReference type="ARBA" id="ARBA00023242"/>
    </source>
</evidence>
<dbReference type="Proteomes" id="UP000828390">
    <property type="component" value="Unassembled WGS sequence"/>
</dbReference>
<evidence type="ECO:0000256" key="1">
    <source>
        <dbReference type="ARBA" id="ARBA00004123"/>
    </source>
</evidence>
<evidence type="ECO:0000313" key="10">
    <source>
        <dbReference type="EMBL" id="KAH3897462.1"/>
    </source>
</evidence>
<comment type="caution">
    <text evidence="10">The sequence shown here is derived from an EMBL/GenBank/DDBJ whole genome shotgun (WGS) entry which is preliminary data.</text>
</comment>
<name>A0A9D4NPI6_DREPO</name>
<reference evidence="10" key="2">
    <citation type="submission" date="2020-11" db="EMBL/GenBank/DDBJ databases">
        <authorList>
            <person name="McCartney M.A."/>
            <person name="Auch B."/>
            <person name="Kono T."/>
            <person name="Mallez S."/>
            <person name="Becker A."/>
            <person name="Gohl D.M."/>
            <person name="Silverstein K.A.T."/>
            <person name="Koren S."/>
            <person name="Bechman K.B."/>
            <person name="Herman A."/>
            <person name="Abrahante J.E."/>
            <person name="Garbe J."/>
        </authorList>
    </citation>
    <scope>NUCLEOTIDE SEQUENCE</scope>
    <source>
        <strain evidence="10">Duluth1</strain>
        <tissue evidence="10">Whole animal</tissue>
    </source>
</reference>
<feature type="domain" description="C2H2-type" evidence="9">
    <location>
        <begin position="2"/>
        <end position="29"/>
    </location>
</feature>
<evidence type="ECO:0000256" key="5">
    <source>
        <dbReference type="ARBA" id="ARBA00022833"/>
    </source>
</evidence>
<keyword evidence="3" id="KW-0677">Repeat</keyword>
<accession>A0A9D4NPI6</accession>
<dbReference type="SUPFAM" id="SSF57667">
    <property type="entry name" value="beta-beta-alpha zinc fingers"/>
    <property type="match status" value="1"/>
</dbReference>
<dbReference type="EMBL" id="JAIWYP010000001">
    <property type="protein sequence ID" value="KAH3897462.1"/>
    <property type="molecule type" value="Genomic_DNA"/>
</dbReference>
<evidence type="ECO:0000256" key="2">
    <source>
        <dbReference type="ARBA" id="ARBA00022723"/>
    </source>
</evidence>
<evidence type="ECO:0000256" key="3">
    <source>
        <dbReference type="ARBA" id="ARBA00022737"/>
    </source>
</evidence>
<dbReference type="PANTHER" id="PTHR46451">
    <property type="entry name" value="RAS-RESPONSIVE ELEMENT-BINDING PROTEIN 1"/>
    <property type="match status" value="1"/>
</dbReference>
<keyword evidence="6" id="KW-0539">Nucleus</keyword>
<evidence type="ECO:0000256" key="8">
    <source>
        <dbReference type="SAM" id="MobiDB-lite"/>
    </source>
</evidence>
<feature type="compositionally biased region" description="Polar residues" evidence="8">
    <location>
        <begin position="231"/>
        <end position="249"/>
    </location>
</feature>
<dbReference type="PANTHER" id="PTHR46451:SF1">
    <property type="entry name" value="RAS-RESPONSIVE ELEMENT-BINDING PROTEIN 1"/>
    <property type="match status" value="1"/>
</dbReference>
<dbReference type="Gene3D" id="3.30.160.60">
    <property type="entry name" value="Classic Zinc Finger"/>
    <property type="match status" value="2"/>
</dbReference>
<feature type="region of interest" description="Disordered" evidence="8">
    <location>
        <begin position="134"/>
        <end position="175"/>
    </location>
</feature>
<feature type="region of interest" description="Disordered" evidence="8">
    <location>
        <begin position="211"/>
        <end position="249"/>
    </location>
</feature>
<evidence type="ECO:0000256" key="7">
    <source>
        <dbReference type="PROSITE-ProRule" id="PRU00042"/>
    </source>
</evidence>
<dbReference type="InterPro" id="IPR013087">
    <property type="entry name" value="Znf_C2H2_type"/>
</dbReference>
<dbReference type="GO" id="GO:0000978">
    <property type="term" value="F:RNA polymerase II cis-regulatory region sequence-specific DNA binding"/>
    <property type="evidence" value="ECO:0007669"/>
    <property type="project" value="TreeGrafter"/>
</dbReference>
<dbReference type="GO" id="GO:0005634">
    <property type="term" value="C:nucleus"/>
    <property type="evidence" value="ECO:0007669"/>
    <property type="project" value="UniProtKB-SubCell"/>
</dbReference>
<protein>
    <recommendedName>
        <fullName evidence="9">C2H2-type domain-containing protein</fullName>
    </recommendedName>
</protein>
<dbReference type="FunFam" id="3.30.160.60:FF:000100">
    <property type="entry name" value="Zinc finger 45-like"/>
    <property type="match status" value="1"/>
</dbReference>
<dbReference type="FunFam" id="3.30.160.60:FF:000744">
    <property type="entry name" value="zinc finger E-box-binding homeobox 1"/>
    <property type="match status" value="1"/>
</dbReference>
<keyword evidence="11" id="KW-1185">Reference proteome</keyword>
<dbReference type="GO" id="GO:0001228">
    <property type="term" value="F:DNA-binding transcription activator activity, RNA polymerase II-specific"/>
    <property type="evidence" value="ECO:0007669"/>
    <property type="project" value="TreeGrafter"/>
</dbReference>
<comment type="subcellular location">
    <subcellularLocation>
        <location evidence="1">Nucleus</location>
    </subcellularLocation>
</comment>
<evidence type="ECO:0000313" key="11">
    <source>
        <dbReference type="Proteomes" id="UP000828390"/>
    </source>
</evidence>